<comment type="caution">
    <text evidence="5">The sequence shown here is derived from an EMBL/GenBank/DDBJ whole genome shotgun (WGS) entry which is preliminary data.</text>
</comment>
<dbReference type="PANTHER" id="PTHR43176:SF3">
    <property type="entry name" value="3-HYDROXYISOBUTYRYL-COA HYDROLASE, MITOCHONDRIAL"/>
    <property type="match status" value="1"/>
</dbReference>
<evidence type="ECO:0000256" key="1">
    <source>
        <dbReference type="ARBA" id="ARBA00001709"/>
    </source>
</evidence>
<dbReference type="EC" id="3.1.2.4" evidence="2"/>
<gene>
    <name evidence="5" type="ORF">GCM10022222_67400</name>
</gene>
<dbReference type="NCBIfam" id="NF004127">
    <property type="entry name" value="PRK05617.1"/>
    <property type="match status" value="1"/>
</dbReference>
<organism evidence="5 6">
    <name type="scientific">Amycolatopsis ultiminotia</name>
    <dbReference type="NCBI Taxonomy" id="543629"/>
    <lineage>
        <taxon>Bacteria</taxon>
        <taxon>Bacillati</taxon>
        <taxon>Actinomycetota</taxon>
        <taxon>Actinomycetes</taxon>
        <taxon>Pseudonocardiales</taxon>
        <taxon>Pseudonocardiaceae</taxon>
        <taxon>Amycolatopsis</taxon>
    </lineage>
</organism>
<keyword evidence="6" id="KW-1185">Reference proteome</keyword>
<name>A0ABP6XXR5_9PSEU</name>
<dbReference type="InterPro" id="IPR032259">
    <property type="entry name" value="HIBYL-CoA-H"/>
</dbReference>
<evidence type="ECO:0000313" key="5">
    <source>
        <dbReference type="EMBL" id="GAA3573567.1"/>
    </source>
</evidence>
<sequence>MSDVEFLVHSGIGRITLNRPRALNALTHEMVRAITVHLDQWRDDRSVRAVVVDGAGDRGLCAGGDIRSIYDDAKAAGTASLEFWADEYRMNAAIARYPKPYLAIMDGLVMGGGVGVSAHGSHRIVTGRSRIAMPEVGIGFVPDVGGTYLLSRAPGELGTHTALTAVRLSGADAIHCGLADHYVPAARLPDLFDALATNTPDAAIATVADPPPPSALATESTWIDYCYAAGTVEEILDRLRDGGDSAVAAAKEIDGKSPTALKVTLRALRTAAALPDLEAVLAQEYRISHRAFTSTEFIEGIRAQVVDKDRAPRWSPATLAEVDDELVERHFANLGNEEWTGVPR</sequence>
<evidence type="ECO:0000256" key="2">
    <source>
        <dbReference type="ARBA" id="ARBA00011915"/>
    </source>
</evidence>
<feature type="domain" description="Enoyl-CoA hydratase/isomerase" evidence="4">
    <location>
        <begin position="12"/>
        <end position="331"/>
    </location>
</feature>
<dbReference type="RefSeq" id="WP_344867185.1">
    <property type="nucleotide sequence ID" value="NZ_BAAAZN010000018.1"/>
</dbReference>
<protein>
    <recommendedName>
        <fullName evidence="2">3-hydroxyisobutyryl-CoA hydrolase</fullName>
        <ecNumber evidence="2">3.1.2.4</ecNumber>
    </recommendedName>
</protein>
<keyword evidence="3" id="KW-0378">Hydrolase</keyword>
<evidence type="ECO:0000259" key="4">
    <source>
        <dbReference type="Pfam" id="PF16113"/>
    </source>
</evidence>
<dbReference type="EMBL" id="BAAAZN010000018">
    <property type="protein sequence ID" value="GAA3573567.1"/>
    <property type="molecule type" value="Genomic_DNA"/>
</dbReference>
<evidence type="ECO:0000256" key="3">
    <source>
        <dbReference type="ARBA" id="ARBA00022801"/>
    </source>
</evidence>
<reference evidence="6" key="1">
    <citation type="journal article" date="2019" name="Int. J. Syst. Evol. Microbiol.">
        <title>The Global Catalogue of Microorganisms (GCM) 10K type strain sequencing project: providing services to taxonomists for standard genome sequencing and annotation.</title>
        <authorList>
            <consortium name="The Broad Institute Genomics Platform"/>
            <consortium name="The Broad Institute Genome Sequencing Center for Infectious Disease"/>
            <person name="Wu L."/>
            <person name="Ma J."/>
        </authorList>
    </citation>
    <scope>NUCLEOTIDE SEQUENCE [LARGE SCALE GENOMIC DNA]</scope>
    <source>
        <strain evidence="6">JCM 16898</strain>
    </source>
</reference>
<dbReference type="SUPFAM" id="SSF52096">
    <property type="entry name" value="ClpP/crotonase"/>
    <property type="match status" value="1"/>
</dbReference>
<dbReference type="Gene3D" id="3.90.226.10">
    <property type="entry name" value="2-enoyl-CoA Hydratase, Chain A, domain 1"/>
    <property type="match status" value="1"/>
</dbReference>
<comment type="catalytic activity">
    <reaction evidence="1">
        <text>3-hydroxy-2-methylpropanoyl-CoA + H2O = 3-hydroxy-2-methylpropanoate + CoA + H(+)</text>
        <dbReference type="Rhea" id="RHEA:20888"/>
        <dbReference type="ChEBI" id="CHEBI:11805"/>
        <dbReference type="ChEBI" id="CHEBI:15377"/>
        <dbReference type="ChEBI" id="CHEBI:15378"/>
        <dbReference type="ChEBI" id="CHEBI:57287"/>
        <dbReference type="ChEBI" id="CHEBI:57340"/>
        <dbReference type="EC" id="3.1.2.4"/>
    </reaction>
</comment>
<dbReference type="Proteomes" id="UP001500689">
    <property type="component" value="Unassembled WGS sequence"/>
</dbReference>
<evidence type="ECO:0000313" key="6">
    <source>
        <dbReference type="Proteomes" id="UP001500689"/>
    </source>
</evidence>
<dbReference type="Pfam" id="PF16113">
    <property type="entry name" value="ECH_2"/>
    <property type="match status" value="1"/>
</dbReference>
<accession>A0ABP6XXR5</accession>
<dbReference type="PANTHER" id="PTHR43176">
    <property type="entry name" value="3-HYDROXYISOBUTYRYL-COA HYDROLASE-RELATED"/>
    <property type="match status" value="1"/>
</dbReference>
<dbReference type="InterPro" id="IPR029045">
    <property type="entry name" value="ClpP/crotonase-like_dom_sf"/>
</dbReference>
<proteinExistence type="predicted"/>
<dbReference type="InterPro" id="IPR045004">
    <property type="entry name" value="ECH_dom"/>
</dbReference>
<dbReference type="CDD" id="cd06558">
    <property type="entry name" value="crotonase-like"/>
    <property type="match status" value="1"/>
</dbReference>